<proteinExistence type="inferred from homology"/>
<dbReference type="PRINTS" id="PR00080">
    <property type="entry name" value="SDRFAMILY"/>
</dbReference>
<keyword evidence="5" id="KW-1185">Reference proteome</keyword>
<comment type="similarity">
    <text evidence="1 3">Belongs to the short-chain dehydrogenases/reductases (SDR) family.</text>
</comment>
<sequence>MNSDQLKNKVAIVTGSSRGIGKAIAIELAEKGVKVVLNGRDNKRLQDTNNEFLKKGYDVLSVAADVSKFTQCQTLITRAVKRFGKIDILINNAGDSSRGTVEKMAVSNFKNLMETNYNGGAYLSKYVVPHLKKTKGHIIFINSVGGFRGMPYNSAYTASKMAQAALADALRIELYDTGIHVGLMYVGFTENDPKKSILDVDGTRTYLPKRENIRLAKPQSVAKSVRFMIEKRNDKTTLTELGLLANFMIRYLPRLSNWILLVNRERIEKQFTYIGGEKVVQEE</sequence>
<name>A0ABR7VBK5_9FLAO</name>
<dbReference type="PRINTS" id="PR00081">
    <property type="entry name" value="GDHRDH"/>
</dbReference>
<keyword evidence="2" id="KW-0560">Oxidoreductase</keyword>
<evidence type="ECO:0000256" key="1">
    <source>
        <dbReference type="ARBA" id="ARBA00006484"/>
    </source>
</evidence>
<dbReference type="PANTHER" id="PTHR44196">
    <property type="entry name" value="DEHYDROGENASE/REDUCTASE SDR FAMILY MEMBER 7B"/>
    <property type="match status" value="1"/>
</dbReference>
<dbReference type="RefSeq" id="WP_188314157.1">
    <property type="nucleotide sequence ID" value="NZ_JABTCG010000003.1"/>
</dbReference>
<protein>
    <submittedName>
        <fullName evidence="4">SDR family oxidoreductase</fullName>
    </submittedName>
</protein>
<dbReference type="InterPro" id="IPR002347">
    <property type="entry name" value="SDR_fam"/>
</dbReference>
<comment type="caution">
    <text evidence="4">The sequence shown here is derived from an EMBL/GenBank/DDBJ whole genome shotgun (WGS) entry which is preliminary data.</text>
</comment>
<dbReference type="SUPFAM" id="SSF51735">
    <property type="entry name" value="NAD(P)-binding Rossmann-fold domains"/>
    <property type="match status" value="1"/>
</dbReference>
<gene>
    <name evidence="4" type="ORF">HPE63_10180</name>
</gene>
<accession>A0ABR7VBK5</accession>
<evidence type="ECO:0000256" key="2">
    <source>
        <dbReference type="ARBA" id="ARBA00023002"/>
    </source>
</evidence>
<dbReference type="NCBIfam" id="NF004825">
    <property type="entry name" value="PRK06181.1"/>
    <property type="match status" value="1"/>
</dbReference>
<dbReference type="EMBL" id="JABTCG010000003">
    <property type="protein sequence ID" value="MBD0851036.1"/>
    <property type="molecule type" value="Genomic_DNA"/>
</dbReference>
<dbReference type="Pfam" id="PF00106">
    <property type="entry name" value="adh_short"/>
    <property type="match status" value="1"/>
</dbReference>
<dbReference type="Proteomes" id="UP000598350">
    <property type="component" value="Unassembled WGS sequence"/>
</dbReference>
<evidence type="ECO:0000313" key="5">
    <source>
        <dbReference type="Proteomes" id="UP000598350"/>
    </source>
</evidence>
<evidence type="ECO:0000256" key="3">
    <source>
        <dbReference type="RuleBase" id="RU000363"/>
    </source>
</evidence>
<organism evidence="4 5">
    <name type="scientific">Maribacter arenosus</name>
    <dbReference type="NCBI Taxonomy" id="1854708"/>
    <lineage>
        <taxon>Bacteria</taxon>
        <taxon>Pseudomonadati</taxon>
        <taxon>Bacteroidota</taxon>
        <taxon>Flavobacteriia</taxon>
        <taxon>Flavobacteriales</taxon>
        <taxon>Flavobacteriaceae</taxon>
        <taxon>Maribacter</taxon>
    </lineage>
</organism>
<reference evidence="4 5" key="1">
    <citation type="submission" date="2020-05" db="EMBL/GenBank/DDBJ databases">
        <title>The draft genome sequence of Maribacter arenosus CAU 1321.</title>
        <authorList>
            <person name="Mu L."/>
        </authorList>
    </citation>
    <scope>NUCLEOTIDE SEQUENCE [LARGE SCALE GENOMIC DNA]</scope>
    <source>
        <strain evidence="4 5">CAU 1321</strain>
    </source>
</reference>
<dbReference type="PANTHER" id="PTHR44196:SF1">
    <property type="entry name" value="DEHYDROGENASE_REDUCTASE SDR FAMILY MEMBER 7B"/>
    <property type="match status" value="1"/>
</dbReference>
<dbReference type="InterPro" id="IPR036291">
    <property type="entry name" value="NAD(P)-bd_dom_sf"/>
</dbReference>
<evidence type="ECO:0000313" key="4">
    <source>
        <dbReference type="EMBL" id="MBD0851036.1"/>
    </source>
</evidence>
<dbReference type="Gene3D" id="3.40.50.720">
    <property type="entry name" value="NAD(P)-binding Rossmann-like Domain"/>
    <property type="match status" value="1"/>
</dbReference>